<protein>
    <submittedName>
        <fullName evidence="2">Replication protein P</fullName>
    </submittedName>
</protein>
<dbReference type="AlphaFoldDB" id="A0AAW8B281"/>
<feature type="region of interest" description="Disordered" evidence="1">
    <location>
        <begin position="183"/>
        <end position="204"/>
    </location>
</feature>
<name>A0AAW8B281_9GAMM</name>
<evidence type="ECO:0000256" key="1">
    <source>
        <dbReference type="SAM" id="MobiDB-lite"/>
    </source>
</evidence>
<feature type="region of interest" description="Disordered" evidence="1">
    <location>
        <begin position="1"/>
        <end position="34"/>
    </location>
</feature>
<dbReference type="Proteomes" id="UP001178354">
    <property type="component" value="Unassembled WGS sequence"/>
</dbReference>
<accession>A0AAW8B281</accession>
<sequence length="220" mass="24663">MENSNDLIDQTVRDLAPSSTSSRTAAGPTPERSPHLIDTINQVFALFRLNYHNQFYSAYGDTELLNQAKRLWLEALGHFSSDQILLGAKRVIETSDYLPTLNRMLQCCEEVHGPEGLPGPREAYLEACNAPSPKVAFHWSHPLVYHAGLATGWHRLSNESESSSYPAFLEHYRRLSRELARGEKLALPEPVTDGEDKPALSREASRQHLAELKASLNLDE</sequence>
<organism evidence="2 3">
    <name type="scientific">Porticoccus litoralis</name>
    <dbReference type="NCBI Taxonomy" id="434086"/>
    <lineage>
        <taxon>Bacteria</taxon>
        <taxon>Pseudomonadati</taxon>
        <taxon>Pseudomonadota</taxon>
        <taxon>Gammaproteobacteria</taxon>
        <taxon>Cellvibrionales</taxon>
        <taxon>Porticoccaceae</taxon>
        <taxon>Porticoccus</taxon>
    </lineage>
</organism>
<dbReference type="InterPro" id="IPR009731">
    <property type="entry name" value="P-like"/>
</dbReference>
<reference evidence="2" key="1">
    <citation type="journal article" date="2010" name="Int. J. Syst. Evol. Microbiol.">
        <title>Porticoccus litoralis gen. nov., sp. nov., a gammaproteobacterium isolated from the Yellow Sea.</title>
        <authorList>
            <person name="Oh H.M."/>
            <person name="Kim H."/>
            <person name="Kim K.M."/>
            <person name="Min G.S."/>
            <person name="Cho J.C."/>
        </authorList>
    </citation>
    <scope>NUCLEOTIDE SEQUENCE</scope>
    <source>
        <strain evidence="2">DSM 25064</strain>
    </source>
</reference>
<dbReference type="RefSeq" id="WP_305169654.1">
    <property type="nucleotide sequence ID" value="NZ_JAUUUU010000001.1"/>
</dbReference>
<comment type="caution">
    <text evidence="2">The sequence shown here is derived from an EMBL/GenBank/DDBJ whole genome shotgun (WGS) entry which is preliminary data.</text>
</comment>
<dbReference type="GO" id="GO:0006270">
    <property type="term" value="P:DNA replication initiation"/>
    <property type="evidence" value="ECO:0007669"/>
    <property type="project" value="InterPro"/>
</dbReference>
<proteinExistence type="predicted"/>
<dbReference type="Pfam" id="PF06992">
    <property type="entry name" value="Phage_lambda_P"/>
    <property type="match status" value="1"/>
</dbReference>
<evidence type="ECO:0000313" key="2">
    <source>
        <dbReference type="EMBL" id="MDP1520135.1"/>
    </source>
</evidence>
<gene>
    <name evidence="2" type="ORF">Q8A57_04050</name>
</gene>
<keyword evidence="3" id="KW-1185">Reference proteome</keyword>
<feature type="compositionally biased region" description="Basic and acidic residues" evidence="1">
    <location>
        <begin position="194"/>
        <end position="204"/>
    </location>
</feature>
<reference evidence="2" key="2">
    <citation type="submission" date="2023-08" db="EMBL/GenBank/DDBJ databases">
        <authorList>
            <person name="Luo J."/>
        </authorList>
    </citation>
    <scope>NUCLEOTIDE SEQUENCE</scope>
    <source>
        <strain evidence="2">DSM 25064</strain>
    </source>
</reference>
<evidence type="ECO:0000313" key="3">
    <source>
        <dbReference type="Proteomes" id="UP001178354"/>
    </source>
</evidence>
<dbReference type="EMBL" id="JAUUUU010000001">
    <property type="protein sequence ID" value="MDP1520135.1"/>
    <property type="molecule type" value="Genomic_DNA"/>
</dbReference>